<dbReference type="RefSeq" id="WP_098126606.1">
    <property type="nucleotide sequence ID" value="NZ_NUAN01000084.1"/>
</dbReference>
<dbReference type="EMBL" id="NUAN01000084">
    <property type="protein sequence ID" value="PEN96604.1"/>
    <property type="molecule type" value="Genomic_DNA"/>
</dbReference>
<name>A0A9X6UB66_BACCE</name>
<reference evidence="2 3" key="1">
    <citation type="submission" date="2017-09" db="EMBL/GenBank/DDBJ databases">
        <title>Large-scale bioinformatics analysis of Bacillus genomes uncovers conserved roles of natural products in bacterial physiology.</title>
        <authorList>
            <consortium name="Agbiome Team Llc"/>
            <person name="Bleich R.M."/>
            <person name="Kirk G.J."/>
            <person name="Santa Maria K.C."/>
            <person name="Allen S.E."/>
            <person name="Farag S."/>
            <person name="Shank E.A."/>
            <person name="Bowers A."/>
        </authorList>
    </citation>
    <scope>NUCLEOTIDE SEQUENCE [LARGE SCALE GENOMIC DNA]</scope>
    <source>
        <strain evidence="2 3">AFS027647</strain>
    </source>
</reference>
<dbReference type="AlphaFoldDB" id="A0A9X6UB66"/>
<accession>A0A9X6UB66</accession>
<organism evidence="2 3">
    <name type="scientific">Bacillus cereus</name>
    <dbReference type="NCBI Taxonomy" id="1396"/>
    <lineage>
        <taxon>Bacteria</taxon>
        <taxon>Bacillati</taxon>
        <taxon>Bacillota</taxon>
        <taxon>Bacilli</taxon>
        <taxon>Bacillales</taxon>
        <taxon>Bacillaceae</taxon>
        <taxon>Bacillus</taxon>
        <taxon>Bacillus cereus group</taxon>
    </lineage>
</organism>
<comment type="caution">
    <text evidence="2">The sequence shown here is derived from an EMBL/GenBank/DDBJ whole genome shotgun (WGS) entry which is preliminary data.</text>
</comment>
<evidence type="ECO:0000313" key="3">
    <source>
        <dbReference type="Proteomes" id="UP000220691"/>
    </source>
</evidence>
<dbReference type="Proteomes" id="UP000220691">
    <property type="component" value="Unassembled WGS sequence"/>
</dbReference>
<evidence type="ECO:0000313" key="2">
    <source>
        <dbReference type="EMBL" id="PEN96604.1"/>
    </source>
</evidence>
<keyword evidence="1" id="KW-0472">Membrane</keyword>
<keyword evidence="1" id="KW-0812">Transmembrane</keyword>
<sequence length="76" mass="8486">MLWVLGYLIIGMVYASIQMRPTLHKMLKEEEGDEKGEANTIAVALILICLFTPLWPAFLTFRVIKLCSKDGGTSAK</sequence>
<feature type="transmembrane region" description="Helical" evidence="1">
    <location>
        <begin position="39"/>
        <end position="59"/>
    </location>
</feature>
<evidence type="ECO:0000256" key="1">
    <source>
        <dbReference type="SAM" id="Phobius"/>
    </source>
</evidence>
<gene>
    <name evidence="2" type="ORF">CN553_14395</name>
</gene>
<protein>
    <submittedName>
        <fullName evidence="2">Uncharacterized protein</fullName>
    </submittedName>
</protein>
<proteinExistence type="predicted"/>
<keyword evidence="1" id="KW-1133">Transmembrane helix</keyword>